<evidence type="ECO:0000313" key="3">
    <source>
        <dbReference type="Proteomes" id="UP001500456"/>
    </source>
</evidence>
<dbReference type="Proteomes" id="UP001500456">
    <property type="component" value="Unassembled WGS sequence"/>
</dbReference>
<feature type="transmembrane region" description="Helical" evidence="1">
    <location>
        <begin position="64"/>
        <end position="84"/>
    </location>
</feature>
<feature type="transmembrane region" description="Helical" evidence="1">
    <location>
        <begin position="177"/>
        <end position="197"/>
    </location>
</feature>
<feature type="transmembrane region" description="Helical" evidence="1">
    <location>
        <begin position="96"/>
        <end position="116"/>
    </location>
</feature>
<proteinExistence type="predicted"/>
<feature type="transmembrane region" description="Helical" evidence="1">
    <location>
        <begin position="203"/>
        <end position="219"/>
    </location>
</feature>
<keyword evidence="3" id="KW-1185">Reference proteome</keyword>
<accession>A0ABP7QIG3</accession>
<protein>
    <recommendedName>
        <fullName evidence="4">DUF4386 family protein</fullName>
    </recommendedName>
</protein>
<dbReference type="RefSeq" id="WP_345561865.1">
    <property type="nucleotide sequence ID" value="NZ_BAAAZX010000003.1"/>
</dbReference>
<organism evidence="2 3">
    <name type="scientific">Streptomyces plumbiresistens</name>
    <dbReference type="NCBI Taxonomy" id="511811"/>
    <lineage>
        <taxon>Bacteria</taxon>
        <taxon>Bacillati</taxon>
        <taxon>Actinomycetota</taxon>
        <taxon>Actinomycetes</taxon>
        <taxon>Kitasatosporales</taxon>
        <taxon>Streptomycetaceae</taxon>
        <taxon>Streptomyces</taxon>
    </lineage>
</organism>
<comment type="caution">
    <text evidence="2">The sequence shown here is derived from an EMBL/GenBank/DDBJ whole genome shotgun (WGS) entry which is preliminary data.</text>
</comment>
<evidence type="ECO:0000313" key="2">
    <source>
        <dbReference type="EMBL" id="GAA3983073.1"/>
    </source>
</evidence>
<reference evidence="3" key="1">
    <citation type="journal article" date="2019" name="Int. J. Syst. Evol. Microbiol.">
        <title>The Global Catalogue of Microorganisms (GCM) 10K type strain sequencing project: providing services to taxonomists for standard genome sequencing and annotation.</title>
        <authorList>
            <consortium name="The Broad Institute Genomics Platform"/>
            <consortium name="The Broad Institute Genome Sequencing Center for Infectious Disease"/>
            <person name="Wu L."/>
            <person name="Ma J."/>
        </authorList>
    </citation>
    <scope>NUCLEOTIDE SEQUENCE [LARGE SCALE GENOMIC DNA]</scope>
    <source>
        <strain evidence="3">JCM 16924</strain>
    </source>
</reference>
<evidence type="ECO:0008006" key="4">
    <source>
        <dbReference type="Google" id="ProtNLM"/>
    </source>
</evidence>
<feature type="transmembrane region" description="Helical" evidence="1">
    <location>
        <begin position="18"/>
        <end position="37"/>
    </location>
</feature>
<name>A0ABP7QIG3_9ACTN</name>
<dbReference type="EMBL" id="BAAAZX010000003">
    <property type="protein sequence ID" value="GAA3983073.1"/>
    <property type="molecule type" value="Genomic_DNA"/>
</dbReference>
<sequence length="222" mass="23267">MTASQSGETTRAGESRPLWAGIAGILAGALMIAGHVLTWRTPDTQDDDAIREIVTFYSKDSNQALSVTSALLLLAAGLAFLCFLPVLVRAAGRRSTFALAGGIVFVVLLMISAIAGNAYGITASNVDVFRVVPETALIAILLLEVAYGGLIAAMVGAAVLLLAIWRTTRGTEDIKVLPSWLTWAALVVGVLCLAGPFSAWLTSMLLALWLVAAGLVVMLKRA</sequence>
<keyword evidence="1" id="KW-0812">Transmembrane</keyword>
<keyword evidence="1" id="KW-1133">Transmembrane helix</keyword>
<keyword evidence="1" id="KW-0472">Membrane</keyword>
<evidence type="ECO:0000256" key="1">
    <source>
        <dbReference type="SAM" id="Phobius"/>
    </source>
</evidence>
<gene>
    <name evidence="2" type="ORF">GCM10022232_14380</name>
</gene>
<feature type="transmembrane region" description="Helical" evidence="1">
    <location>
        <begin position="136"/>
        <end position="165"/>
    </location>
</feature>